<accession>A0ABP9K8Q4</accession>
<dbReference type="SUPFAM" id="SSF55785">
    <property type="entry name" value="PYP-like sensor domain (PAS domain)"/>
    <property type="match status" value="1"/>
</dbReference>
<evidence type="ECO:0000313" key="2">
    <source>
        <dbReference type="EMBL" id="GAA5052274.1"/>
    </source>
</evidence>
<gene>
    <name evidence="2" type="ORF">GCM10023208_12970</name>
</gene>
<dbReference type="Pfam" id="PF08670">
    <property type="entry name" value="MEKHLA"/>
    <property type="match status" value="1"/>
</dbReference>
<feature type="domain" description="MEKHLA" evidence="1">
    <location>
        <begin position="17"/>
        <end position="147"/>
    </location>
</feature>
<comment type="caution">
    <text evidence="2">The sequence shown here is derived from an EMBL/GenBank/DDBJ whole genome shotgun (WGS) entry which is preliminary data.</text>
</comment>
<sequence length="152" mass="16630">MTSGDFERIQASAGERLALLLESYRRLTGEALAADADALWNAPHAVLAHDRAAPPVFFYANARTLSLFKRSADEMIGLPSHLSAEPEAREERAAMFAKLEAEDIVTGYSGLRVASDGSRFRILNATIWNLRDASGTLHGQAARVDEVEMLSR</sequence>
<dbReference type="Proteomes" id="UP001500518">
    <property type="component" value="Unassembled WGS sequence"/>
</dbReference>
<reference evidence="3" key="1">
    <citation type="journal article" date="2019" name="Int. J. Syst. Evol. Microbiol.">
        <title>The Global Catalogue of Microorganisms (GCM) 10K type strain sequencing project: providing services to taxonomists for standard genome sequencing and annotation.</title>
        <authorList>
            <consortium name="The Broad Institute Genomics Platform"/>
            <consortium name="The Broad Institute Genome Sequencing Center for Infectious Disease"/>
            <person name="Wu L."/>
            <person name="Ma J."/>
        </authorList>
    </citation>
    <scope>NUCLEOTIDE SEQUENCE [LARGE SCALE GENOMIC DNA]</scope>
    <source>
        <strain evidence="3">JCM 18014</strain>
    </source>
</reference>
<dbReference type="InterPro" id="IPR035965">
    <property type="entry name" value="PAS-like_dom_sf"/>
</dbReference>
<proteinExistence type="predicted"/>
<dbReference type="Gene3D" id="3.30.450.20">
    <property type="entry name" value="PAS domain"/>
    <property type="match status" value="1"/>
</dbReference>
<name>A0ABP9K8Q4_9SPHN</name>
<dbReference type="InterPro" id="IPR013978">
    <property type="entry name" value="MEKHLA"/>
</dbReference>
<protein>
    <recommendedName>
        <fullName evidence="1">MEKHLA domain-containing protein</fullName>
    </recommendedName>
</protein>
<organism evidence="2 3">
    <name type="scientific">Erythrobacter westpacificensis</name>
    <dbReference type="NCBI Taxonomy" id="1055231"/>
    <lineage>
        <taxon>Bacteria</taxon>
        <taxon>Pseudomonadati</taxon>
        <taxon>Pseudomonadota</taxon>
        <taxon>Alphaproteobacteria</taxon>
        <taxon>Sphingomonadales</taxon>
        <taxon>Erythrobacteraceae</taxon>
        <taxon>Erythrobacter/Porphyrobacter group</taxon>
        <taxon>Erythrobacter</taxon>
    </lineage>
</organism>
<evidence type="ECO:0000313" key="3">
    <source>
        <dbReference type="Proteomes" id="UP001500518"/>
    </source>
</evidence>
<keyword evidence="3" id="KW-1185">Reference proteome</keyword>
<dbReference type="EMBL" id="BAABHV010000009">
    <property type="protein sequence ID" value="GAA5052274.1"/>
    <property type="molecule type" value="Genomic_DNA"/>
</dbReference>
<dbReference type="RefSeq" id="WP_346032292.1">
    <property type="nucleotide sequence ID" value="NZ_BAABHV010000009.1"/>
</dbReference>
<evidence type="ECO:0000259" key="1">
    <source>
        <dbReference type="Pfam" id="PF08670"/>
    </source>
</evidence>